<evidence type="ECO:0000256" key="16">
    <source>
        <dbReference type="RuleBase" id="RU003615"/>
    </source>
</evidence>
<comment type="cofactor">
    <cofactor evidence="2">
        <name>Ca(2+)</name>
        <dbReference type="ChEBI" id="CHEBI:29108"/>
    </cofactor>
</comment>
<keyword evidence="10 17" id="KW-0119">Carbohydrate metabolism</keyword>
<evidence type="ECO:0000256" key="2">
    <source>
        <dbReference type="ARBA" id="ARBA00001913"/>
    </source>
</evidence>
<accession>A0A443I338</accession>
<dbReference type="AlphaFoldDB" id="A0A443I338"/>
<feature type="active site" description="Proton donor" evidence="12">
    <location>
        <position position="251"/>
    </location>
</feature>
<comment type="similarity">
    <text evidence="3 16">Belongs to the glycosyl hydrolase 13 family.</text>
</comment>
<evidence type="ECO:0000256" key="6">
    <source>
        <dbReference type="ARBA" id="ARBA00022801"/>
    </source>
</evidence>
<keyword evidence="9" id="KW-0325">Glycoprotein</keyword>
<feature type="disulfide bond" evidence="14">
    <location>
        <begin position="171"/>
        <end position="185"/>
    </location>
</feature>
<dbReference type="InterPro" id="IPR015340">
    <property type="entry name" value="A_amylase_C_dom"/>
</dbReference>
<dbReference type="EMBL" id="RCNU01000002">
    <property type="protein sequence ID" value="RWQ98480.1"/>
    <property type="molecule type" value="Genomic_DNA"/>
</dbReference>
<evidence type="ECO:0000259" key="20">
    <source>
        <dbReference type="SMART" id="SM00642"/>
    </source>
</evidence>
<dbReference type="FunFam" id="3.20.20.80:FF:000120">
    <property type="entry name" value="Alpha-amylase A"/>
    <property type="match status" value="1"/>
</dbReference>
<feature type="domain" description="Glycosyl hydrolase family 13 catalytic" evidence="20">
    <location>
        <begin position="30"/>
        <end position="389"/>
    </location>
</feature>
<dbReference type="SMART" id="SM00642">
    <property type="entry name" value="Aamy"/>
    <property type="match status" value="1"/>
</dbReference>
<evidence type="ECO:0000256" key="13">
    <source>
        <dbReference type="PIRSR" id="PIRSR001024-2"/>
    </source>
</evidence>
<feature type="disulfide bond" evidence="14">
    <location>
        <begin position="459"/>
        <end position="494"/>
    </location>
</feature>
<feature type="binding site" evidence="15">
    <location>
        <position position="225"/>
    </location>
    <ligand>
        <name>substrate</name>
    </ligand>
</feature>
<dbReference type="CDD" id="cd11319">
    <property type="entry name" value="AmyAc_euk_AmyA"/>
    <property type="match status" value="1"/>
</dbReference>
<proteinExistence type="inferred from homology"/>
<gene>
    <name evidence="21" type="ORF">C8Q69DRAFT_442636</name>
</gene>
<keyword evidence="18" id="KW-1133">Transmembrane helix</keyword>
<evidence type="ECO:0000256" key="9">
    <source>
        <dbReference type="ARBA" id="ARBA00023180"/>
    </source>
</evidence>
<protein>
    <recommendedName>
        <fullName evidence="4 17">Alpha-amylase</fullName>
        <ecNumber evidence="4 17">3.2.1.1</ecNumber>
    </recommendedName>
</protein>
<feature type="disulfide bond" evidence="14">
    <location>
        <begin position="261"/>
        <end position="303"/>
    </location>
</feature>
<dbReference type="STRING" id="264951.A0A443I338"/>
<evidence type="ECO:0000256" key="14">
    <source>
        <dbReference type="PIRSR" id="PIRSR001024-4"/>
    </source>
</evidence>
<dbReference type="InterPro" id="IPR006047">
    <property type="entry name" value="GH13_cat_dom"/>
</dbReference>
<feature type="binding site" evidence="15">
    <location>
        <position position="100"/>
    </location>
    <ligand>
        <name>substrate</name>
    </ligand>
</feature>
<evidence type="ECO:0000256" key="4">
    <source>
        <dbReference type="ARBA" id="ARBA00012595"/>
    </source>
</evidence>
<dbReference type="PANTHER" id="PTHR10357">
    <property type="entry name" value="ALPHA-AMYLASE FAMILY MEMBER"/>
    <property type="match status" value="1"/>
</dbReference>
<dbReference type="GO" id="GO:0004556">
    <property type="term" value="F:alpha-amylase activity"/>
    <property type="evidence" value="ECO:0007669"/>
    <property type="project" value="UniProtKB-UniRule"/>
</dbReference>
<dbReference type="InterPro" id="IPR017853">
    <property type="entry name" value="GH"/>
</dbReference>
<dbReference type="VEuPathDB" id="FungiDB:C8Q69DRAFT_442636"/>
<dbReference type="GeneID" id="39598133"/>
<evidence type="ECO:0000313" key="21">
    <source>
        <dbReference type="EMBL" id="RWQ98480.1"/>
    </source>
</evidence>
<dbReference type="PRINTS" id="PR00110">
    <property type="entry name" value="ALPHAAMYLASE"/>
</dbReference>
<organism evidence="21 22">
    <name type="scientific">Byssochlamys spectabilis</name>
    <name type="common">Paecilomyces variotii</name>
    <dbReference type="NCBI Taxonomy" id="264951"/>
    <lineage>
        <taxon>Eukaryota</taxon>
        <taxon>Fungi</taxon>
        <taxon>Dikarya</taxon>
        <taxon>Ascomycota</taxon>
        <taxon>Pezizomycotina</taxon>
        <taxon>Eurotiomycetes</taxon>
        <taxon>Eurotiomycetidae</taxon>
        <taxon>Eurotiales</taxon>
        <taxon>Thermoascaceae</taxon>
        <taxon>Paecilomyces</taxon>
    </lineage>
</organism>
<feature type="transmembrane region" description="Helical" evidence="18">
    <location>
        <begin position="519"/>
        <end position="540"/>
    </location>
</feature>
<dbReference type="SUPFAM" id="SSF51445">
    <property type="entry name" value="(Trans)glycosidases"/>
    <property type="match status" value="1"/>
</dbReference>
<evidence type="ECO:0000256" key="17">
    <source>
        <dbReference type="RuleBase" id="RU361134"/>
    </source>
</evidence>
<dbReference type="Proteomes" id="UP000283841">
    <property type="component" value="Unassembled WGS sequence"/>
</dbReference>
<dbReference type="RefSeq" id="XP_028488125.1">
    <property type="nucleotide sequence ID" value="XM_028628856.1"/>
</dbReference>
<keyword evidence="18" id="KW-0812">Transmembrane</keyword>
<dbReference type="InterPro" id="IPR006046">
    <property type="entry name" value="Alpha_amylase"/>
</dbReference>
<evidence type="ECO:0000256" key="1">
    <source>
        <dbReference type="ARBA" id="ARBA00000548"/>
    </source>
</evidence>
<comment type="catalytic activity">
    <reaction evidence="1 17">
        <text>Endohydrolysis of (1-&gt;4)-alpha-D-glucosidic linkages in polysaccharides containing three or more (1-&gt;4)-alpha-linked D-glucose units.</text>
        <dbReference type="EC" id="3.2.1.1"/>
    </reaction>
</comment>
<dbReference type="PIRSF" id="PIRSF001024">
    <property type="entry name" value="Alph-amyl_fung"/>
    <property type="match status" value="1"/>
</dbReference>
<feature type="signal peptide" evidence="19">
    <location>
        <begin position="1"/>
        <end position="17"/>
    </location>
</feature>
<feature type="site" description="Transition state stabilizer" evidence="13">
    <location>
        <position position="317"/>
    </location>
</feature>
<keyword evidence="6 17" id="KW-0378">Hydrolase</keyword>
<keyword evidence="5" id="KW-0479">Metal-binding</keyword>
<evidence type="ECO:0000256" key="5">
    <source>
        <dbReference type="ARBA" id="ARBA00022723"/>
    </source>
</evidence>
<comment type="caution">
    <text evidence="21">The sequence shown here is derived from an EMBL/GenBank/DDBJ whole genome shotgun (WGS) entry which is preliminary data.</text>
</comment>
<dbReference type="GO" id="GO:0005509">
    <property type="term" value="F:calcium ion binding"/>
    <property type="evidence" value="ECO:0007669"/>
    <property type="project" value="InterPro"/>
</dbReference>
<evidence type="ECO:0000256" key="3">
    <source>
        <dbReference type="ARBA" id="ARBA00008061"/>
    </source>
</evidence>
<name>A0A443I338_BYSSP</name>
<feature type="binding site" evidence="15">
    <location>
        <position position="364"/>
    </location>
    <ligand>
        <name>substrate</name>
    </ligand>
</feature>
<dbReference type="InterPro" id="IPR013777">
    <property type="entry name" value="A-amylase-like"/>
</dbReference>
<evidence type="ECO:0000313" key="22">
    <source>
        <dbReference type="Proteomes" id="UP000283841"/>
    </source>
</evidence>
<feature type="binding site" evidence="15">
    <location>
        <position position="317"/>
    </location>
    <ligand>
        <name>substrate</name>
    </ligand>
</feature>
<dbReference type="Gene3D" id="2.60.40.1180">
    <property type="entry name" value="Golgi alpha-mannosidase II"/>
    <property type="match status" value="1"/>
</dbReference>
<keyword evidence="8 14" id="KW-1015">Disulfide bond</keyword>
<dbReference type="Pfam" id="PF00128">
    <property type="entry name" value="Alpha-amylase"/>
    <property type="match status" value="1"/>
</dbReference>
<keyword evidence="19" id="KW-0732">Signal</keyword>
<keyword evidence="22" id="KW-1185">Reference proteome</keyword>
<dbReference type="Pfam" id="PF09260">
    <property type="entry name" value="A_amylase_dom_C"/>
    <property type="match status" value="1"/>
</dbReference>
<evidence type="ECO:0000256" key="18">
    <source>
        <dbReference type="SAM" id="Phobius"/>
    </source>
</evidence>
<evidence type="ECO:0000256" key="12">
    <source>
        <dbReference type="PIRSR" id="PIRSR001024-1"/>
    </source>
</evidence>
<evidence type="ECO:0000256" key="8">
    <source>
        <dbReference type="ARBA" id="ARBA00023157"/>
    </source>
</evidence>
<dbReference type="GO" id="GO:0016052">
    <property type="term" value="P:carbohydrate catabolic process"/>
    <property type="evidence" value="ECO:0007669"/>
    <property type="project" value="InterPro"/>
</dbReference>
<evidence type="ECO:0000256" key="15">
    <source>
        <dbReference type="PIRSR" id="PIRSR001024-5"/>
    </source>
</evidence>
<keyword evidence="7" id="KW-0106">Calcium</keyword>
<dbReference type="InterPro" id="IPR013780">
    <property type="entry name" value="Glyco_hydro_b"/>
</dbReference>
<keyword evidence="18" id="KW-0472">Membrane</keyword>
<evidence type="ECO:0000256" key="11">
    <source>
        <dbReference type="ARBA" id="ARBA00023295"/>
    </source>
</evidence>
<reference evidence="21 22" key="1">
    <citation type="journal article" date="2018" name="Front. Microbiol.">
        <title>Genomic and genetic insights into a cosmopolitan fungus, Paecilomyces variotii (Eurotiales).</title>
        <authorList>
            <person name="Urquhart A.S."/>
            <person name="Mondo S.J."/>
            <person name="Makela M.R."/>
            <person name="Hane J.K."/>
            <person name="Wiebenga A."/>
            <person name="He G."/>
            <person name="Mihaltcheva S."/>
            <person name="Pangilinan J."/>
            <person name="Lipzen A."/>
            <person name="Barry K."/>
            <person name="de Vries R.P."/>
            <person name="Grigoriev I.V."/>
            <person name="Idnurm A."/>
        </authorList>
    </citation>
    <scope>NUCLEOTIDE SEQUENCE [LARGE SCALE GENOMIC DNA]</scope>
    <source>
        <strain evidence="21 22">CBS 101075</strain>
    </source>
</reference>
<dbReference type="Gene3D" id="3.20.20.80">
    <property type="entry name" value="Glycosidases"/>
    <property type="match status" value="1"/>
</dbReference>
<dbReference type="PANTHER" id="PTHR10357:SF218">
    <property type="entry name" value="ALPHA-AMYLASE"/>
    <property type="match status" value="1"/>
</dbReference>
<feature type="chain" id="PRO_5019453835" description="Alpha-amylase" evidence="19">
    <location>
        <begin position="18"/>
        <end position="541"/>
    </location>
</feature>
<dbReference type="SUPFAM" id="SSF51011">
    <property type="entry name" value="Glycosyl hydrolase domain"/>
    <property type="match status" value="1"/>
</dbReference>
<feature type="active site" description="Nucleophile" evidence="12">
    <location>
        <position position="227"/>
    </location>
</feature>
<dbReference type="EC" id="3.2.1.1" evidence="4 17"/>
<feature type="disulfide bond" evidence="14">
    <location>
        <begin position="47"/>
        <end position="55"/>
    </location>
</feature>
<sequence>MWLQLISVLSLATSSLAASTEEWKGRSVYQVFTDRFARTDGSTTAPCNTTEGLYCGGTWRGIINHLDYIEGMGFDAIMISPIVQNIEGRVSYGEAYHGYWPQDIYTLNDHFGSHQDLLDLGNALHERGMWLMIDTVINNMAYITNGSNPATSINYSIFTPFNNEDYFHPYCEITNYENYPLAQRCWTGDDIVPLPDLKTESSDVQSILEKWIQGIISTYSVDGLRIDAAKHVTPSFLPNFYKAAGLFMTGEVMEASAEIICNYQSNWIPSVPNYPVYYAMLSAFTEGNITALADELALMSSLCPDTTALASFSENHDVGRIASMNPDMSLAKNILAFTILADGVPMIYQGQEQHFTGSGTPDNRKALWLSNYDTNAELYQLASILNKIRKQAMRIDPGYLDFKAYPIYSGSSELVIRKGSERRQIISVLSSNGENGGAYDLTLPISYEPGSVVTEVINCVNYTVDDKGQLQVPMNKGLPRILFPADQMGGSGLCNIGNWTNYGKAKKGNGSSAAPDTRISLSALCFGLFISVFGSAFALIA</sequence>
<keyword evidence="11 17" id="KW-0326">Glycosidase</keyword>
<evidence type="ECO:0000256" key="7">
    <source>
        <dbReference type="ARBA" id="ARBA00022837"/>
    </source>
</evidence>
<evidence type="ECO:0000256" key="10">
    <source>
        <dbReference type="ARBA" id="ARBA00023277"/>
    </source>
</evidence>
<evidence type="ECO:0000256" key="19">
    <source>
        <dbReference type="SAM" id="SignalP"/>
    </source>
</evidence>